<accession>A0AAW3EX71</accession>
<keyword evidence="2" id="KW-0238">DNA-binding</keyword>
<dbReference type="PANTHER" id="PTHR43436:SF1">
    <property type="entry name" value="TRANSCRIPTIONAL REGULATORY PROTEIN"/>
    <property type="match status" value="1"/>
</dbReference>
<dbReference type="InterPro" id="IPR018062">
    <property type="entry name" value="HTH_AraC-typ_CS"/>
</dbReference>
<evidence type="ECO:0000256" key="3">
    <source>
        <dbReference type="ARBA" id="ARBA00023163"/>
    </source>
</evidence>
<dbReference type="InterPro" id="IPR009057">
    <property type="entry name" value="Homeodomain-like_sf"/>
</dbReference>
<organism evidence="5 6">
    <name type="scientific">Burkholderia gladioli</name>
    <name type="common">Pseudomonas marginata</name>
    <name type="synonym">Phytomonas marginata</name>
    <dbReference type="NCBI Taxonomy" id="28095"/>
    <lineage>
        <taxon>Bacteria</taxon>
        <taxon>Pseudomonadati</taxon>
        <taxon>Pseudomonadota</taxon>
        <taxon>Betaproteobacteria</taxon>
        <taxon>Burkholderiales</taxon>
        <taxon>Burkholderiaceae</taxon>
        <taxon>Burkholderia</taxon>
    </lineage>
</organism>
<dbReference type="SMART" id="SM00342">
    <property type="entry name" value="HTH_ARAC"/>
    <property type="match status" value="1"/>
</dbReference>
<comment type="caution">
    <text evidence="5">The sequence shown here is derived from an EMBL/GenBank/DDBJ whole genome shotgun (WGS) entry which is preliminary data.</text>
</comment>
<evidence type="ECO:0000313" key="6">
    <source>
        <dbReference type="Proteomes" id="UP000029590"/>
    </source>
</evidence>
<gene>
    <name evidence="5" type="ORF">DM48_2917</name>
</gene>
<dbReference type="SUPFAM" id="SSF46689">
    <property type="entry name" value="Homeodomain-like"/>
    <property type="match status" value="2"/>
</dbReference>
<dbReference type="AlphaFoldDB" id="A0AAW3EX71"/>
<evidence type="ECO:0000313" key="5">
    <source>
        <dbReference type="EMBL" id="KGC13137.1"/>
    </source>
</evidence>
<evidence type="ECO:0000259" key="4">
    <source>
        <dbReference type="PROSITE" id="PS01124"/>
    </source>
</evidence>
<reference evidence="5 6" key="1">
    <citation type="submission" date="2014-04" db="EMBL/GenBank/DDBJ databases">
        <authorList>
            <person name="Bishop-Lilly K.A."/>
            <person name="Broomall S.M."/>
            <person name="Chain P.S."/>
            <person name="Chertkov O."/>
            <person name="Coyne S.R."/>
            <person name="Daligault H.E."/>
            <person name="Davenport K.W."/>
            <person name="Erkkila T."/>
            <person name="Frey K.G."/>
            <person name="Gibbons H.S."/>
            <person name="Gu W."/>
            <person name="Jaissle J."/>
            <person name="Johnson S.L."/>
            <person name="Koroleva G.I."/>
            <person name="Ladner J.T."/>
            <person name="Lo C.-C."/>
            <person name="Minogue T.D."/>
            <person name="Munk C."/>
            <person name="Palacios G.F."/>
            <person name="Redden C.L."/>
            <person name="Rosenzweig C.N."/>
            <person name="Scholz M.B."/>
            <person name="Teshima H."/>
            <person name="Xu Y."/>
        </authorList>
    </citation>
    <scope>NUCLEOTIDE SEQUENCE [LARGE SCALE GENOMIC DNA]</scope>
    <source>
        <strain evidence="6">gladioli</strain>
    </source>
</reference>
<dbReference type="GO" id="GO:0043565">
    <property type="term" value="F:sequence-specific DNA binding"/>
    <property type="evidence" value="ECO:0007669"/>
    <property type="project" value="InterPro"/>
</dbReference>
<dbReference type="PANTHER" id="PTHR43436">
    <property type="entry name" value="ARAC-FAMILY TRANSCRIPTIONAL REGULATOR"/>
    <property type="match status" value="1"/>
</dbReference>
<dbReference type="InterPro" id="IPR018060">
    <property type="entry name" value="HTH_AraC"/>
</dbReference>
<feature type="domain" description="HTH araC/xylS-type" evidence="4">
    <location>
        <begin position="14"/>
        <end position="112"/>
    </location>
</feature>
<sequence>MHDSPDDSRASRITRAVAWIQAHFAESMRIDDLARHANMNVSSLHHHFKEATAMSPLQYQKRLRLYEARSLLLRRSRDLGVVAASVGYDKLSQFHREYKRQFGLTPLQDAGRLRAAR</sequence>
<dbReference type="Pfam" id="PF12833">
    <property type="entry name" value="HTH_18"/>
    <property type="match status" value="1"/>
</dbReference>
<dbReference type="KEGG" id="bgo:BM43_4849"/>
<evidence type="ECO:0000256" key="2">
    <source>
        <dbReference type="ARBA" id="ARBA00023125"/>
    </source>
</evidence>
<name>A0AAW3EX71_BURGA</name>
<keyword evidence="3" id="KW-0804">Transcription</keyword>
<dbReference type="Gene3D" id="1.10.10.60">
    <property type="entry name" value="Homeodomain-like"/>
    <property type="match status" value="2"/>
</dbReference>
<protein>
    <submittedName>
        <fullName evidence="5">Helix-turn-helix domain protein</fullName>
    </submittedName>
</protein>
<dbReference type="Proteomes" id="UP000029590">
    <property type="component" value="Unassembled WGS sequence"/>
</dbReference>
<dbReference type="EMBL" id="JPGG01000016">
    <property type="protein sequence ID" value="KGC13137.1"/>
    <property type="molecule type" value="Genomic_DNA"/>
</dbReference>
<dbReference type="PROSITE" id="PS01124">
    <property type="entry name" value="HTH_ARAC_FAMILY_2"/>
    <property type="match status" value="1"/>
</dbReference>
<keyword evidence="1" id="KW-0805">Transcription regulation</keyword>
<proteinExistence type="predicted"/>
<dbReference type="PROSITE" id="PS00041">
    <property type="entry name" value="HTH_ARAC_FAMILY_1"/>
    <property type="match status" value="1"/>
</dbReference>
<dbReference type="RefSeq" id="WP_370449060.1">
    <property type="nucleotide sequence ID" value="NZ_CADESY010000001.1"/>
</dbReference>
<evidence type="ECO:0000256" key="1">
    <source>
        <dbReference type="ARBA" id="ARBA00023015"/>
    </source>
</evidence>
<dbReference type="GO" id="GO:0003700">
    <property type="term" value="F:DNA-binding transcription factor activity"/>
    <property type="evidence" value="ECO:0007669"/>
    <property type="project" value="InterPro"/>
</dbReference>